<evidence type="ECO:0000313" key="4">
    <source>
        <dbReference type="Proteomes" id="UP000054324"/>
    </source>
</evidence>
<gene>
    <name evidence="3" type="ORF">T265_00556</name>
</gene>
<feature type="region of interest" description="Disordered" evidence="1">
    <location>
        <begin position="308"/>
        <end position="328"/>
    </location>
</feature>
<protein>
    <recommendedName>
        <fullName evidence="2">BHLH domain-containing protein</fullName>
    </recommendedName>
</protein>
<dbReference type="GO" id="GO:0046983">
    <property type="term" value="F:protein dimerization activity"/>
    <property type="evidence" value="ECO:0007669"/>
    <property type="project" value="InterPro"/>
</dbReference>
<dbReference type="EMBL" id="KL596623">
    <property type="protein sequence ID" value="KER33674.1"/>
    <property type="molecule type" value="Genomic_DNA"/>
</dbReference>
<dbReference type="InterPro" id="IPR036638">
    <property type="entry name" value="HLH_DNA-bd_sf"/>
</dbReference>
<dbReference type="KEGG" id="ovi:T265_00556"/>
<evidence type="ECO:0000313" key="3">
    <source>
        <dbReference type="EMBL" id="KER33674.1"/>
    </source>
</evidence>
<feature type="compositionally biased region" description="Polar residues" evidence="1">
    <location>
        <begin position="218"/>
        <end position="232"/>
    </location>
</feature>
<reference evidence="3 4" key="1">
    <citation type="submission" date="2013-11" db="EMBL/GenBank/DDBJ databases">
        <title>Opisthorchis viverrini - life in the bile duct.</title>
        <authorList>
            <person name="Young N.D."/>
            <person name="Nagarajan N."/>
            <person name="Lin S.J."/>
            <person name="Korhonen P.K."/>
            <person name="Jex A.R."/>
            <person name="Hall R.S."/>
            <person name="Safavi-Hemami H."/>
            <person name="Kaewkong W."/>
            <person name="Bertrand D."/>
            <person name="Gao S."/>
            <person name="Seet Q."/>
            <person name="Wongkham S."/>
            <person name="Teh B.T."/>
            <person name="Wongkham C."/>
            <person name="Intapan P.M."/>
            <person name="Maleewong W."/>
            <person name="Yang X."/>
            <person name="Hu M."/>
            <person name="Wang Z."/>
            <person name="Hofmann A."/>
            <person name="Sternberg P.W."/>
            <person name="Tan P."/>
            <person name="Wang J."/>
            <person name="Gasser R.B."/>
        </authorList>
    </citation>
    <scope>NUCLEOTIDE SEQUENCE [LARGE SCALE GENOMIC DNA]</scope>
</reference>
<organism evidence="3 4">
    <name type="scientific">Opisthorchis viverrini</name>
    <name type="common">Southeast Asian liver fluke</name>
    <dbReference type="NCBI Taxonomy" id="6198"/>
    <lineage>
        <taxon>Eukaryota</taxon>
        <taxon>Metazoa</taxon>
        <taxon>Spiralia</taxon>
        <taxon>Lophotrochozoa</taxon>
        <taxon>Platyhelminthes</taxon>
        <taxon>Trematoda</taxon>
        <taxon>Digenea</taxon>
        <taxon>Opisthorchiida</taxon>
        <taxon>Opisthorchiata</taxon>
        <taxon>Opisthorchiidae</taxon>
        <taxon>Opisthorchis</taxon>
    </lineage>
</organism>
<feature type="domain" description="BHLH" evidence="2">
    <location>
        <begin position="128"/>
        <end position="173"/>
    </location>
</feature>
<keyword evidence="4" id="KW-1185">Reference proteome</keyword>
<sequence>MFTESGVQPRRTFTLPMYTFGSSCYPTSSELCPRLTTPIRIPGVYATSTPMATSTVSVNPGRARRGRRSTIPPEQREKTRRVSKIHFPWKWKHMHSELSLCFFEVSKQSIFANTGFIVPPCPYPFQQLKKQDMERRRRACISDKMNALHNLAMNIIGLDAHQQQKQEKADILNTCYKVFEAIAQIVHEEPELQTRIHQLRSICNAPEPSAGTSLPPDENTQSSAFSDDLQSSDSEHSYPASRTSEMKENRSQSPSFGYQSTHSRKPLTEVHMNIRNETNSSCNTCTDGSRLYDSGICNSFGENISVPGSSTHHQATHKFNPKTDMSRKPRISLEKPPLQHLSPCTELKFTGSQVTPSNSSAFRVVQGADIKPVSNSVWRPYL</sequence>
<feature type="region of interest" description="Disordered" evidence="1">
    <location>
        <begin position="53"/>
        <end position="79"/>
    </location>
</feature>
<dbReference type="Gene3D" id="4.10.280.10">
    <property type="entry name" value="Helix-loop-helix DNA-binding domain"/>
    <property type="match status" value="1"/>
</dbReference>
<proteinExistence type="predicted"/>
<name>A0A075AJN1_OPIVI</name>
<evidence type="ECO:0000259" key="2">
    <source>
        <dbReference type="Pfam" id="PF00010"/>
    </source>
</evidence>
<accession>A0A075AJN1</accession>
<dbReference type="AlphaFoldDB" id="A0A075AJN1"/>
<feature type="compositionally biased region" description="Polar residues" evidence="1">
    <location>
        <begin position="251"/>
        <end position="261"/>
    </location>
</feature>
<dbReference type="SUPFAM" id="SSF47459">
    <property type="entry name" value="HLH, helix-loop-helix DNA-binding domain"/>
    <property type="match status" value="1"/>
</dbReference>
<dbReference type="RefSeq" id="XP_009162624.1">
    <property type="nucleotide sequence ID" value="XM_009164360.1"/>
</dbReference>
<dbReference type="OrthoDB" id="6264573at2759"/>
<dbReference type="Proteomes" id="UP000054324">
    <property type="component" value="Unassembled WGS sequence"/>
</dbReference>
<dbReference type="CTD" id="20314744"/>
<dbReference type="Pfam" id="PF00010">
    <property type="entry name" value="HLH"/>
    <property type="match status" value="1"/>
</dbReference>
<dbReference type="GeneID" id="20314744"/>
<feature type="region of interest" description="Disordered" evidence="1">
    <location>
        <begin position="204"/>
        <end position="265"/>
    </location>
</feature>
<dbReference type="InterPro" id="IPR011598">
    <property type="entry name" value="bHLH_dom"/>
</dbReference>
<evidence type="ECO:0000256" key="1">
    <source>
        <dbReference type="SAM" id="MobiDB-lite"/>
    </source>
</evidence>